<feature type="domain" description="RIH" evidence="1">
    <location>
        <begin position="5"/>
        <end position="120"/>
    </location>
</feature>
<dbReference type="GO" id="GO:0016020">
    <property type="term" value="C:membrane"/>
    <property type="evidence" value="ECO:0007669"/>
    <property type="project" value="InterPro"/>
</dbReference>
<evidence type="ECO:0000259" key="1">
    <source>
        <dbReference type="Pfam" id="PF01365"/>
    </source>
</evidence>
<gene>
    <name evidence="2" type="ORF">GIL414_LOCUS19186</name>
</gene>
<evidence type="ECO:0000313" key="2">
    <source>
        <dbReference type="EMBL" id="CAF4144408.1"/>
    </source>
</evidence>
<accession>A0A8S2R1J5</accession>
<dbReference type="PANTHER" id="PTHR45816:SF4">
    <property type="entry name" value="RYR_IP3R HOMOLOGY ASSOCIATED DOMAIN-CONTAINING PROTEIN"/>
    <property type="match status" value="1"/>
</dbReference>
<dbReference type="Pfam" id="PF01365">
    <property type="entry name" value="RYDR_ITPR"/>
    <property type="match status" value="1"/>
</dbReference>
<dbReference type="InterPro" id="IPR035910">
    <property type="entry name" value="RyR/IP3R_RIH_dom_sf"/>
</dbReference>
<dbReference type="SUPFAM" id="SSF100909">
    <property type="entry name" value="IP3 receptor type 1 binding core, domain 2"/>
    <property type="match status" value="1"/>
</dbReference>
<feature type="non-terminal residue" evidence="2">
    <location>
        <position position="1"/>
    </location>
</feature>
<dbReference type="InterPro" id="IPR000699">
    <property type="entry name" value="RIH_dom"/>
</dbReference>
<evidence type="ECO:0000313" key="3">
    <source>
        <dbReference type="Proteomes" id="UP000681720"/>
    </source>
</evidence>
<proteinExistence type="predicted"/>
<dbReference type="AlphaFoldDB" id="A0A8S2R1J5"/>
<comment type="caution">
    <text evidence="2">The sequence shown here is derived from an EMBL/GenBank/DDBJ whole genome shotgun (WGS) entry which is preliminary data.</text>
</comment>
<organism evidence="2 3">
    <name type="scientific">Rotaria magnacalcarata</name>
    <dbReference type="NCBI Taxonomy" id="392030"/>
    <lineage>
        <taxon>Eukaryota</taxon>
        <taxon>Metazoa</taxon>
        <taxon>Spiralia</taxon>
        <taxon>Gnathifera</taxon>
        <taxon>Rotifera</taxon>
        <taxon>Eurotatoria</taxon>
        <taxon>Bdelloidea</taxon>
        <taxon>Philodinida</taxon>
        <taxon>Philodinidae</taxon>
        <taxon>Rotaria</taxon>
    </lineage>
</organism>
<sequence length="516" mass="59586">TDDTRMNHIMKLAHNLLQYFCYENIANQTKLHDLYFNDYKQISEEQEVETCCYIFLNNIQLCKTITEKHDQHFVHLIELHGRKVVYMKFLQTIVKAENQYVKTCQDIIMSELVASDEVLLFYEKGNLTDLVERKNAATEIKCHSHIDLDDIVLIVTHPDSTPEVKDAYITFLTHCYIDTEVEIKEIYNSQHIYTLIEQSFCPDIEKQRNSTLVTLHNHLIRLFNVSWLTPVQCERIDRYIHIIALIDVELKRVIDDFGLLTLTNENLCLRIMRALKSMVKNIHVFDSMGQNLRLKFLRRYFPDDAPYLKSLHQTLKEEDAIERLQVTQNELNKQGVNDLVVELFISHSSINILEESIHLAIALLGGGNTDVQKSIFRRLHECEVASEKCFQVFYDKMYTAQKILKSMSSMPNEITDAENDDFDDAMFASKYDYVPSIQSSAINDSPAAVVTSMTDNHTVDSPSLNIPLDSSMDTVNNITELESPQPLKATSIPYQPSFQLEIRKSSTPGTNDTFDM</sequence>
<dbReference type="Proteomes" id="UP000681720">
    <property type="component" value="Unassembled WGS sequence"/>
</dbReference>
<name>A0A8S2R1J5_9BILA</name>
<reference evidence="2" key="1">
    <citation type="submission" date="2021-02" db="EMBL/GenBank/DDBJ databases">
        <authorList>
            <person name="Nowell W R."/>
        </authorList>
    </citation>
    <scope>NUCLEOTIDE SEQUENCE</scope>
</reference>
<dbReference type="PANTHER" id="PTHR45816">
    <property type="entry name" value="MIR DOMAIN-CONTAINING PROTEIN"/>
    <property type="match status" value="1"/>
</dbReference>
<dbReference type="EMBL" id="CAJOBJ010009692">
    <property type="protein sequence ID" value="CAF4144408.1"/>
    <property type="molecule type" value="Genomic_DNA"/>
</dbReference>
<protein>
    <recommendedName>
        <fullName evidence="1">RIH domain-containing protein</fullName>
    </recommendedName>
</protein>
<dbReference type="GO" id="GO:0005262">
    <property type="term" value="F:calcium channel activity"/>
    <property type="evidence" value="ECO:0007669"/>
    <property type="project" value="InterPro"/>
</dbReference>
<feature type="non-terminal residue" evidence="2">
    <location>
        <position position="516"/>
    </location>
</feature>
<dbReference type="InterPro" id="IPR015925">
    <property type="entry name" value="Ryanodine_IP3_receptor"/>
</dbReference>